<dbReference type="PANTHER" id="PTHR23320:SF125">
    <property type="entry name" value="TRANSMEMBRANE PROTEIN 176L.1-RELATED"/>
    <property type="match status" value="1"/>
</dbReference>
<evidence type="ECO:0000313" key="7">
    <source>
        <dbReference type="EMBL" id="MEQ2293761.1"/>
    </source>
</evidence>
<dbReference type="InterPro" id="IPR030417">
    <property type="entry name" value="MS4A"/>
</dbReference>
<organism evidence="7 8">
    <name type="scientific">Ameca splendens</name>
    <dbReference type="NCBI Taxonomy" id="208324"/>
    <lineage>
        <taxon>Eukaryota</taxon>
        <taxon>Metazoa</taxon>
        <taxon>Chordata</taxon>
        <taxon>Craniata</taxon>
        <taxon>Vertebrata</taxon>
        <taxon>Euteleostomi</taxon>
        <taxon>Actinopterygii</taxon>
        <taxon>Neopterygii</taxon>
        <taxon>Teleostei</taxon>
        <taxon>Neoteleostei</taxon>
        <taxon>Acanthomorphata</taxon>
        <taxon>Ovalentaria</taxon>
        <taxon>Atherinomorphae</taxon>
        <taxon>Cyprinodontiformes</taxon>
        <taxon>Goodeidae</taxon>
        <taxon>Ameca</taxon>
    </lineage>
</organism>
<keyword evidence="8" id="KW-1185">Reference proteome</keyword>
<evidence type="ECO:0000256" key="2">
    <source>
        <dbReference type="ARBA" id="ARBA00009565"/>
    </source>
</evidence>
<keyword evidence="3 6" id="KW-0812">Transmembrane</keyword>
<evidence type="ECO:0000256" key="5">
    <source>
        <dbReference type="ARBA" id="ARBA00023136"/>
    </source>
</evidence>
<feature type="transmembrane region" description="Helical" evidence="6">
    <location>
        <begin position="150"/>
        <end position="175"/>
    </location>
</feature>
<feature type="non-terminal residue" evidence="7">
    <location>
        <position position="258"/>
    </location>
</feature>
<evidence type="ECO:0000256" key="3">
    <source>
        <dbReference type="ARBA" id="ARBA00022692"/>
    </source>
</evidence>
<evidence type="ECO:0000256" key="6">
    <source>
        <dbReference type="SAM" id="Phobius"/>
    </source>
</evidence>
<evidence type="ECO:0000256" key="4">
    <source>
        <dbReference type="ARBA" id="ARBA00022989"/>
    </source>
</evidence>
<gene>
    <name evidence="7" type="ORF">AMECASPLE_036907</name>
</gene>
<feature type="transmembrane region" description="Helical" evidence="6">
    <location>
        <begin position="223"/>
        <end position="249"/>
    </location>
</feature>
<dbReference type="Pfam" id="PF04103">
    <property type="entry name" value="CD20"/>
    <property type="match status" value="1"/>
</dbReference>
<dbReference type="InterPro" id="IPR007237">
    <property type="entry name" value="CD20-like"/>
</dbReference>
<comment type="subcellular location">
    <subcellularLocation>
        <location evidence="1">Membrane</location>
        <topology evidence="1">Multi-pass membrane protein</topology>
    </subcellularLocation>
</comment>
<dbReference type="Proteomes" id="UP001469553">
    <property type="component" value="Unassembled WGS sequence"/>
</dbReference>
<comment type="caution">
    <text evidence="7">The sequence shown here is derived from an EMBL/GenBank/DDBJ whole genome shotgun (WGS) entry which is preliminary data.</text>
</comment>
<evidence type="ECO:0000313" key="8">
    <source>
        <dbReference type="Proteomes" id="UP001469553"/>
    </source>
</evidence>
<name>A0ABV0YJW7_9TELE</name>
<evidence type="ECO:0000256" key="1">
    <source>
        <dbReference type="ARBA" id="ARBA00004141"/>
    </source>
</evidence>
<comment type="similarity">
    <text evidence="2">Belongs to the MS4A family.</text>
</comment>
<reference evidence="7 8" key="1">
    <citation type="submission" date="2021-06" db="EMBL/GenBank/DDBJ databases">
        <authorList>
            <person name="Palmer J.M."/>
        </authorList>
    </citation>
    <scope>NUCLEOTIDE SEQUENCE [LARGE SCALE GENOMIC DNA]</scope>
    <source>
        <strain evidence="7 8">AS_MEX2019</strain>
        <tissue evidence="7">Muscle</tissue>
    </source>
</reference>
<sequence>MAVWRKCSPSSVQPKRKTPTPGTSRTKLLRAGRMTVTMSRTDGVTIFTVTSDPESRWPLLCQILKSLCYSPVCCSVSQQLRKTQRTSLSVLGALQIMIGLLHIGLGINLLVVYNSYWFTIRYTGFPFWLGALFIVFGIISILSEKYPSPCLVIINVILNLAGVAFAITAIVLYSIYVANVRVWYSCEQTHYWGYTTPSPDSDMQYIENCLRGKTLIVMLLRSITGVLIVMSAAELCAVISSAVLGIQALRSINKKKNK</sequence>
<accession>A0ABV0YJW7</accession>
<dbReference type="PANTHER" id="PTHR23320">
    <property type="entry name" value="MEMBRANE-SPANNING 4-DOMAINS SUBFAMILY A MS4A -RELATED"/>
    <property type="match status" value="1"/>
</dbReference>
<keyword evidence="5 6" id="KW-0472">Membrane</keyword>
<protein>
    <submittedName>
        <fullName evidence="7">Uncharacterized protein</fullName>
    </submittedName>
</protein>
<feature type="transmembrane region" description="Helical" evidence="6">
    <location>
        <begin position="88"/>
        <end position="113"/>
    </location>
</feature>
<proteinExistence type="inferred from homology"/>
<feature type="transmembrane region" description="Helical" evidence="6">
    <location>
        <begin position="125"/>
        <end position="143"/>
    </location>
</feature>
<dbReference type="EMBL" id="JAHRIP010034238">
    <property type="protein sequence ID" value="MEQ2293761.1"/>
    <property type="molecule type" value="Genomic_DNA"/>
</dbReference>
<keyword evidence="4 6" id="KW-1133">Transmembrane helix</keyword>